<dbReference type="Gene3D" id="3.30.420.40">
    <property type="match status" value="2"/>
</dbReference>
<dbReference type="GeneID" id="47846786"/>
<dbReference type="InterPro" id="IPR000600">
    <property type="entry name" value="ROK"/>
</dbReference>
<dbReference type="CDD" id="cd24058">
    <property type="entry name" value="ASKHA_NBD_ROK_PPGK"/>
    <property type="match status" value="1"/>
</dbReference>
<dbReference type="InterPro" id="IPR043129">
    <property type="entry name" value="ATPase_NBD"/>
</dbReference>
<sequence>MQMLGVDIGGSGIKGCLVDTATGELIGERHRLVTPQPATPAAVAHTLKALVEHFDWKGPVGCGFPATIHNGIAKSAANIDKSWIETDVAHLFGDVTGQPCHVLNDADAAGLAEMRYGNGRDRQGVIILITVGTGIGTAVFVNGQLLPNTELGHLMLEGMVAEHYCSDAVRKREDLSWGRWGKRFNKYLARLEFLFSPDLFILGGGSAAKLDKFIDKIETRAPLVAAANLNQAGIIGAALHAAELTAARQSA</sequence>
<protein>
    <submittedName>
        <fullName evidence="1">Uncharacterized protein</fullName>
    </submittedName>
</protein>
<dbReference type="AlphaFoldDB" id="K1JB07"/>
<gene>
    <name evidence="1" type="ORF">HMPREF1171_02630</name>
</gene>
<evidence type="ECO:0000313" key="1">
    <source>
        <dbReference type="EMBL" id="EKB27476.1"/>
    </source>
</evidence>
<dbReference type="PATRIC" id="fig|1073377.4.peg.2678"/>
<proteinExistence type="predicted"/>
<dbReference type="SUPFAM" id="SSF53067">
    <property type="entry name" value="Actin-like ATPase domain"/>
    <property type="match status" value="1"/>
</dbReference>
<dbReference type="NCBIfam" id="NF045942">
    <property type="entry name" value="PolPhglucPhase"/>
    <property type="match status" value="1"/>
</dbReference>
<dbReference type="Pfam" id="PF00480">
    <property type="entry name" value="ROK"/>
    <property type="match status" value="1"/>
</dbReference>
<dbReference type="EMBL" id="AGWR01000021">
    <property type="protein sequence ID" value="EKB27476.1"/>
    <property type="molecule type" value="Genomic_DNA"/>
</dbReference>
<dbReference type="Proteomes" id="UP000005149">
    <property type="component" value="Unassembled WGS sequence"/>
</dbReference>
<accession>K1JB07</accession>
<dbReference type="PANTHER" id="PTHR18964">
    <property type="entry name" value="ROK (REPRESSOR, ORF, KINASE) FAMILY"/>
    <property type="match status" value="1"/>
</dbReference>
<dbReference type="KEGG" id="adh:CK627_21630"/>
<dbReference type="RefSeq" id="WP_005304254.1">
    <property type="nucleotide sequence ID" value="NZ_AP027931.1"/>
</dbReference>
<comment type="caution">
    <text evidence="1">The sequence shown here is derived from an EMBL/GenBank/DDBJ whole genome shotgun (WGS) entry which is preliminary data.</text>
</comment>
<dbReference type="HOGENOM" id="CLU_065796_0_0_6"/>
<name>K1JB07_9GAMM</name>
<reference evidence="1 2" key="1">
    <citation type="submission" date="2012-06" db="EMBL/GenBank/DDBJ databases">
        <title>The Genome Sequence of Aeromonas hydrophila SSU.</title>
        <authorList>
            <consortium name="The Broad Institute Genome Sequencing Platform"/>
            <person name="Earl A."/>
            <person name="Ward D."/>
            <person name="Feldgarden M."/>
            <person name="Gevers D."/>
            <person name="Chopra A."/>
            <person name="Walker B."/>
            <person name="Young S.K."/>
            <person name="Zeng Q."/>
            <person name="Gargeya S."/>
            <person name="Fitzgerald M."/>
            <person name="Haas B."/>
            <person name="Abouelleil A."/>
            <person name="Alvarado L."/>
            <person name="Arachchi H.M."/>
            <person name="Berlin A.M."/>
            <person name="Chapman S.B."/>
            <person name="Goldberg J."/>
            <person name="Griggs A."/>
            <person name="Gujja S."/>
            <person name="Hansen M."/>
            <person name="Howarth C."/>
            <person name="Imamovic A."/>
            <person name="Larimer J."/>
            <person name="McCowan C."/>
            <person name="Montmayeur A."/>
            <person name="Murphy C."/>
            <person name="Neiman D."/>
            <person name="Pearson M."/>
            <person name="Priest M."/>
            <person name="Roberts A."/>
            <person name="Saif S."/>
            <person name="Shea T."/>
            <person name="Sisk P."/>
            <person name="Sykes S."/>
            <person name="Wortman J."/>
            <person name="Nusbaum C."/>
            <person name="Birren B."/>
        </authorList>
    </citation>
    <scope>NUCLEOTIDE SEQUENCE [LARGE SCALE GENOMIC DNA]</scope>
    <source>
        <strain evidence="1 2">SSU</strain>
    </source>
</reference>
<dbReference type="PANTHER" id="PTHR18964:SF146">
    <property type="entry name" value="POLYPHOSPHATE GLUCOKINASE"/>
    <property type="match status" value="1"/>
</dbReference>
<evidence type="ECO:0000313" key="2">
    <source>
        <dbReference type="Proteomes" id="UP000005149"/>
    </source>
</evidence>
<accession>A0A249D2N7</accession>
<organism evidence="1 2">
    <name type="scientific">Aeromonas dhakensis</name>
    <dbReference type="NCBI Taxonomy" id="196024"/>
    <lineage>
        <taxon>Bacteria</taxon>
        <taxon>Pseudomonadati</taxon>
        <taxon>Pseudomonadota</taxon>
        <taxon>Gammaproteobacteria</taxon>
        <taxon>Aeromonadales</taxon>
        <taxon>Aeromonadaceae</taxon>
        <taxon>Aeromonas</taxon>
    </lineage>
</organism>
<keyword evidence="2" id="KW-1185">Reference proteome</keyword>